<keyword evidence="2" id="KW-1185">Reference proteome</keyword>
<organism evidence="1 2">
    <name type="scientific">Lentinula lateritia</name>
    <dbReference type="NCBI Taxonomy" id="40482"/>
    <lineage>
        <taxon>Eukaryota</taxon>
        <taxon>Fungi</taxon>
        <taxon>Dikarya</taxon>
        <taxon>Basidiomycota</taxon>
        <taxon>Agaricomycotina</taxon>
        <taxon>Agaricomycetes</taxon>
        <taxon>Agaricomycetidae</taxon>
        <taxon>Agaricales</taxon>
        <taxon>Marasmiineae</taxon>
        <taxon>Omphalotaceae</taxon>
        <taxon>Lentinula</taxon>
    </lineage>
</organism>
<comment type="caution">
    <text evidence="1">The sequence shown here is derived from an EMBL/GenBank/DDBJ whole genome shotgun (WGS) entry which is preliminary data.</text>
</comment>
<protein>
    <submittedName>
        <fullName evidence="1">Uncharacterized protein</fullName>
    </submittedName>
</protein>
<dbReference type="EMBL" id="JANVFT010000062">
    <property type="protein sequence ID" value="KAJ4479840.1"/>
    <property type="molecule type" value="Genomic_DNA"/>
</dbReference>
<dbReference type="Proteomes" id="UP001150217">
    <property type="component" value="Unassembled WGS sequence"/>
</dbReference>
<sequence>MKSSACWTIDTMGVYTKINHNLVLLYSHIGCHRRFPNVFRIQPSIISITHASLIYPDMIVSNANPVHDGLPVPPTNSYTMNSYNFEGEIHRITSIQVALVEADMYLWDGKADLISGETWSEDLVNGPIFCERG</sequence>
<accession>A0ABQ8V898</accession>
<reference evidence="1" key="1">
    <citation type="submission" date="2022-08" db="EMBL/GenBank/DDBJ databases">
        <title>A Global Phylogenomic Analysis of the Shiitake Genus Lentinula.</title>
        <authorList>
            <consortium name="DOE Joint Genome Institute"/>
            <person name="Sierra-Patev S."/>
            <person name="Min B."/>
            <person name="Naranjo-Ortiz M."/>
            <person name="Looney B."/>
            <person name="Konkel Z."/>
            <person name="Slot J.C."/>
            <person name="Sakamoto Y."/>
            <person name="Steenwyk J.L."/>
            <person name="Rokas A."/>
            <person name="Carro J."/>
            <person name="Camarero S."/>
            <person name="Ferreira P."/>
            <person name="Molpeceres G."/>
            <person name="Ruiz-Duenas F.J."/>
            <person name="Serrano A."/>
            <person name="Henrissat B."/>
            <person name="Drula E."/>
            <person name="Hughes K.W."/>
            <person name="Mata J.L."/>
            <person name="Ishikawa N.K."/>
            <person name="Vargas-Isla R."/>
            <person name="Ushijima S."/>
            <person name="Smith C.A."/>
            <person name="Ahrendt S."/>
            <person name="Andreopoulos W."/>
            <person name="He G."/>
            <person name="Labutti K."/>
            <person name="Lipzen A."/>
            <person name="Ng V."/>
            <person name="Riley R."/>
            <person name="Sandor L."/>
            <person name="Barry K."/>
            <person name="Martinez A.T."/>
            <person name="Xiao Y."/>
            <person name="Gibbons J.G."/>
            <person name="Terashima K."/>
            <person name="Grigoriev I.V."/>
            <person name="Hibbett D.S."/>
        </authorList>
    </citation>
    <scope>NUCLEOTIDE SEQUENCE</scope>
    <source>
        <strain evidence="1">RHP3577 ss4</strain>
    </source>
</reference>
<proteinExistence type="predicted"/>
<evidence type="ECO:0000313" key="1">
    <source>
        <dbReference type="EMBL" id="KAJ4479840.1"/>
    </source>
</evidence>
<name>A0ABQ8V898_9AGAR</name>
<evidence type="ECO:0000313" key="2">
    <source>
        <dbReference type="Proteomes" id="UP001150217"/>
    </source>
</evidence>
<gene>
    <name evidence="1" type="ORF">C8R41DRAFT_497139</name>
</gene>